<evidence type="ECO:0000256" key="4">
    <source>
        <dbReference type="ARBA" id="ARBA00022964"/>
    </source>
</evidence>
<keyword evidence="2" id="KW-0479">Metal-binding</keyword>
<dbReference type="OrthoDB" id="269774at2"/>
<feature type="domain" description="Fe2OG dioxygenase" evidence="7">
    <location>
        <begin position="111"/>
        <end position="214"/>
    </location>
</feature>
<dbReference type="EMBL" id="QWEI01000017">
    <property type="protein sequence ID" value="RHW31401.1"/>
    <property type="molecule type" value="Genomic_DNA"/>
</dbReference>
<dbReference type="GO" id="GO:0031418">
    <property type="term" value="F:L-ascorbic acid binding"/>
    <property type="evidence" value="ECO:0007669"/>
    <property type="project" value="UniProtKB-KW"/>
</dbReference>
<dbReference type="InterPro" id="IPR005123">
    <property type="entry name" value="Oxoglu/Fe-dep_dioxygenase_dom"/>
</dbReference>
<keyword evidence="5" id="KW-0560">Oxidoreductase</keyword>
<evidence type="ECO:0000313" key="9">
    <source>
        <dbReference type="Proteomes" id="UP000265692"/>
    </source>
</evidence>
<evidence type="ECO:0000256" key="6">
    <source>
        <dbReference type="ARBA" id="ARBA00023004"/>
    </source>
</evidence>
<sequence>MAIIFNDVHEKESTIFSHNGNKIITEDREIDILARLEEPLVAVLGSVLDDEECEALIELSKDHLKRSKIGSTREVSDIRTSSGAFLTDIDNEVLARVEKRVSEIMGIPTEHGEGLHILHYQPGQEYKDHVDYFAETSKAASNNRISTLVLYLNDVEEGGETYFPKLNFTVRPKKGMAVYFEYFYNEERLNELTLHRGAPVIKGEKWVATQWMRRKRIG</sequence>
<dbReference type="GO" id="GO:0005506">
    <property type="term" value="F:iron ion binding"/>
    <property type="evidence" value="ECO:0007669"/>
    <property type="project" value="InterPro"/>
</dbReference>
<evidence type="ECO:0000256" key="5">
    <source>
        <dbReference type="ARBA" id="ARBA00023002"/>
    </source>
</evidence>
<dbReference type="InterPro" id="IPR044862">
    <property type="entry name" value="Pro_4_hyd_alph_FE2OG_OXY"/>
</dbReference>
<keyword evidence="6" id="KW-0408">Iron</keyword>
<dbReference type="RefSeq" id="WP_118877790.1">
    <property type="nucleotide sequence ID" value="NZ_QWEI01000017.1"/>
</dbReference>
<dbReference type="PANTHER" id="PTHR10869">
    <property type="entry name" value="PROLYL 4-HYDROXYLASE ALPHA SUBUNIT"/>
    <property type="match status" value="1"/>
</dbReference>
<accession>A0A396S2P6</accession>
<gene>
    <name evidence="8" type="ORF">D1B33_17920</name>
</gene>
<dbReference type="Pfam" id="PF13640">
    <property type="entry name" value="2OG-FeII_Oxy_3"/>
    <property type="match status" value="1"/>
</dbReference>
<dbReference type="InterPro" id="IPR045054">
    <property type="entry name" value="P4HA-like"/>
</dbReference>
<proteinExistence type="predicted"/>
<evidence type="ECO:0000313" key="8">
    <source>
        <dbReference type="EMBL" id="RHW31401.1"/>
    </source>
</evidence>
<comment type="caution">
    <text evidence="8">The sequence shown here is derived from an EMBL/GenBank/DDBJ whole genome shotgun (WGS) entry which is preliminary data.</text>
</comment>
<dbReference type="Gene3D" id="2.60.120.620">
    <property type="entry name" value="q2cbj1_9rhob like domain"/>
    <property type="match status" value="1"/>
</dbReference>
<dbReference type="PROSITE" id="PS51471">
    <property type="entry name" value="FE2OG_OXY"/>
    <property type="match status" value="1"/>
</dbReference>
<dbReference type="InterPro" id="IPR006620">
    <property type="entry name" value="Pro_4_hyd_alph"/>
</dbReference>
<dbReference type="GO" id="GO:0004656">
    <property type="term" value="F:procollagen-proline 4-dioxygenase activity"/>
    <property type="evidence" value="ECO:0007669"/>
    <property type="project" value="TreeGrafter"/>
</dbReference>
<keyword evidence="3" id="KW-0847">Vitamin C</keyword>
<keyword evidence="4" id="KW-0223">Dioxygenase</keyword>
<evidence type="ECO:0000256" key="1">
    <source>
        <dbReference type="ARBA" id="ARBA00001961"/>
    </source>
</evidence>
<dbReference type="PANTHER" id="PTHR10869:SF246">
    <property type="entry name" value="TRANSMEMBRANE PROLYL 4-HYDROXYLASE"/>
    <property type="match status" value="1"/>
</dbReference>
<organism evidence="8 9">
    <name type="scientific">Ureibacillus yapensis</name>
    <dbReference type="NCBI Taxonomy" id="2304605"/>
    <lineage>
        <taxon>Bacteria</taxon>
        <taxon>Bacillati</taxon>
        <taxon>Bacillota</taxon>
        <taxon>Bacilli</taxon>
        <taxon>Bacillales</taxon>
        <taxon>Caryophanaceae</taxon>
        <taxon>Ureibacillus</taxon>
    </lineage>
</organism>
<dbReference type="Proteomes" id="UP000265692">
    <property type="component" value="Unassembled WGS sequence"/>
</dbReference>
<evidence type="ECO:0000256" key="3">
    <source>
        <dbReference type="ARBA" id="ARBA00022896"/>
    </source>
</evidence>
<evidence type="ECO:0000256" key="2">
    <source>
        <dbReference type="ARBA" id="ARBA00022723"/>
    </source>
</evidence>
<name>A0A396S2P6_9BACL</name>
<dbReference type="SMART" id="SM00702">
    <property type="entry name" value="P4Hc"/>
    <property type="match status" value="1"/>
</dbReference>
<reference evidence="8 9" key="1">
    <citation type="submission" date="2018-08" db="EMBL/GenBank/DDBJ databases">
        <title>Lysinibacillus sp. YLB-03 draft genome sequence.</title>
        <authorList>
            <person name="Yu L."/>
        </authorList>
    </citation>
    <scope>NUCLEOTIDE SEQUENCE [LARGE SCALE GENOMIC DNA]</scope>
    <source>
        <strain evidence="8 9">YLB-03</strain>
    </source>
</reference>
<comment type="cofactor">
    <cofactor evidence="1">
        <name>L-ascorbate</name>
        <dbReference type="ChEBI" id="CHEBI:38290"/>
    </cofactor>
</comment>
<keyword evidence="9" id="KW-1185">Reference proteome</keyword>
<protein>
    <submittedName>
        <fullName evidence="8">2OG-Fe(II) oxygenase</fullName>
    </submittedName>
</protein>
<dbReference type="AlphaFoldDB" id="A0A396S2P6"/>
<evidence type="ECO:0000259" key="7">
    <source>
        <dbReference type="PROSITE" id="PS51471"/>
    </source>
</evidence>